<dbReference type="PANTHER" id="PTHR12128">
    <property type="entry name" value="DIHYDRODIPICOLINATE SYNTHASE"/>
    <property type="match status" value="1"/>
</dbReference>
<feature type="binding site" evidence="12 15">
    <location>
        <position position="45"/>
    </location>
    <ligand>
        <name>pyruvate</name>
        <dbReference type="ChEBI" id="CHEBI:15361"/>
    </ligand>
</feature>
<dbReference type="UniPathway" id="UPA00034">
    <property type="reaction ID" value="UER00017"/>
</dbReference>
<organism evidence="16 17">
    <name type="scientific">Lactococcus garvieae</name>
    <dbReference type="NCBI Taxonomy" id="1363"/>
    <lineage>
        <taxon>Bacteria</taxon>
        <taxon>Bacillati</taxon>
        <taxon>Bacillota</taxon>
        <taxon>Bacilli</taxon>
        <taxon>Lactobacillales</taxon>
        <taxon>Streptococcaceae</taxon>
        <taxon>Lactococcus</taxon>
    </lineage>
</organism>
<keyword evidence="7 12" id="KW-0220">Diaminopimelate biosynthesis</keyword>
<comment type="subunit">
    <text evidence="12">Homotetramer; dimer of dimers.</text>
</comment>
<comment type="pathway">
    <text evidence="2 12">Amino-acid biosynthesis; L-lysine biosynthesis via DAP pathway; (S)-tetrahydrodipicolinate from L-aspartate: step 3/4.</text>
</comment>
<comment type="similarity">
    <text evidence="3 12 13">Belongs to the DapA family.</text>
</comment>
<reference evidence="16 17" key="1">
    <citation type="submission" date="2016-10" db="EMBL/GenBank/DDBJ databases">
        <authorList>
            <person name="de Groot N.N."/>
        </authorList>
    </citation>
    <scope>NUCLEOTIDE SEQUENCE [LARGE SCALE GENOMIC DNA]</scope>
    <source>
        <strain evidence="16 17">M79</strain>
    </source>
</reference>
<comment type="function">
    <text evidence="1 12">Catalyzes the condensation of (S)-aspartate-beta-semialdehyde [(S)-ASA] and pyruvate to 4-hydroxy-tetrahydrodipicolinate (HTPA).</text>
</comment>
<dbReference type="PIRSF" id="PIRSF001365">
    <property type="entry name" value="DHDPS"/>
    <property type="match status" value="1"/>
</dbReference>
<evidence type="ECO:0000256" key="12">
    <source>
        <dbReference type="HAMAP-Rule" id="MF_00418"/>
    </source>
</evidence>
<dbReference type="SUPFAM" id="SSF51569">
    <property type="entry name" value="Aldolase"/>
    <property type="match status" value="1"/>
</dbReference>
<dbReference type="EC" id="4.3.3.7" evidence="4 12"/>
<evidence type="ECO:0000256" key="15">
    <source>
        <dbReference type="PIRSR" id="PIRSR001365-2"/>
    </source>
</evidence>
<dbReference type="Gene3D" id="3.20.20.70">
    <property type="entry name" value="Aldolase class I"/>
    <property type="match status" value="1"/>
</dbReference>
<evidence type="ECO:0000256" key="13">
    <source>
        <dbReference type="PIRNR" id="PIRNR001365"/>
    </source>
</evidence>
<keyword evidence="10 12" id="KW-0704">Schiff base</keyword>
<feature type="active site" description="Schiff-base intermediate with substrate" evidence="12 14">
    <location>
        <position position="161"/>
    </location>
</feature>
<evidence type="ECO:0000256" key="1">
    <source>
        <dbReference type="ARBA" id="ARBA00003294"/>
    </source>
</evidence>
<dbReference type="CDD" id="cd00950">
    <property type="entry name" value="DHDPS"/>
    <property type="match status" value="1"/>
</dbReference>
<evidence type="ECO:0000256" key="3">
    <source>
        <dbReference type="ARBA" id="ARBA00007592"/>
    </source>
</evidence>
<evidence type="ECO:0000256" key="9">
    <source>
        <dbReference type="ARBA" id="ARBA00023239"/>
    </source>
</evidence>
<dbReference type="InterPro" id="IPR020625">
    <property type="entry name" value="Schiff_base-form_aldolases_AS"/>
</dbReference>
<evidence type="ECO:0000256" key="11">
    <source>
        <dbReference type="ARBA" id="ARBA00047836"/>
    </source>
</evidence>
<name>A0A1I4HZA1_9LACT</name>
<dbReference type="InterPro" id="IPR005263">
    <property type="entry name" value="DapA"/>
</dbReference>
<dbReference type="HAMAP" id="MF_00418">
    <property type="entry name" value="DapA"/>
    <property type="match status" value="1"/>
</dbReference>
<evidence type="ECO:0000256" key="6">
    <source>
        <dbReference type="ARBA" id="ARBA00022605"/>
    </source>
</evidence>
<sequence length="288" mass="31342">MLKGSIVALITPFNDDNSINFEKLAELIEFQISHGSAAISILGTTGEAPTISFEEKKAIVEFVVKQVAGRVHINVGAGSNNTAQAVEFAQAFEKLGADSLLVITPYYNKTNETGMLKHFTKIAESVDIPIIMYNAPGRTGVNLSVEAVEVLAKHPNITGLKEASGDIAYVEKISRYLSNNFALYSGNDDMIVPCLSLGASGVISVWANFMPDVVKELIETFATNPAHSLSLQQKYLNLIDSLFIEANPIPVKFVMNQLGYNVGSVRLPLDEPSERAKIQLLKEVEILQ</sequence>
<keyword evidence="9 12" id="KW-0456">Lyase</keyword>
<dbReference type="InterPro" id="IPR002220">
    <property type="entry name" value="DapA-like"/>
</dbReference>
<dbReference type="Pfam" id="PF00701">
    <property type="entry name" value="DHDPS"/>
    <property type="match status" value="1"/>
</dbReference>
<evidence type="ECO:0000256" key="4">
    <source>
        <dbReference type="ARBA" id="ARBA00012086"/>
    </source>
</evidence>
<dbReference type="GO" id="GO:0019877">
    <property type="term" value="P:diaminopimelate biosynthetic process"/>
    <property type="evidence" value="ECO:0007669"/>
    <property type="project" value="UniProtKB-UniRule"/>
</dbReference>
<keyword evidence="6 12" id="KW-0028">Amino-acid biosynthesis</keyword>
<evidence type="ECO:0000313" key="17">
    <source>
        <dbReference type="Proteomes" id="UP000181969"/>
    </source>
</evidence>
<dbReference type="SMART" id="SM01130">
    <property type="entry name" value="DHDPS"/>
    <property type="match status" value="1"/>
</dbReference>
<dbReference type="AlphaFoldDB" id="A0A1I4HZA1"/>
<evidence type="ECO:0000256" key="10">
    <source>
        <dbReference type="ARBA" id="ARBA00023270"/>
    </source>
</evidence>
<dbReference type="EMBL" id="FOTJ01000011">
    <property type="protein sequence ID" value="SFL47230.1"/>
    <property type="molecule type" value="Genomic_DNA"/>
</dbReference>
<evidence type="ECO:0000256" key="7">
    <source>
        <dbReference type="ARBA" id="ARBA00022915"/>
    </source>
</evidence>
<protein>
    <recommendedName>
        <fullName evidence="4 12">4-hydroxy-tetrahydrodipicolinate synthase</fullName>
        <shortName evidence="12">HTPA synthase</shortName>
        <ecNumber evidence="4 12">4.3.3.7</ecNumber>
    </recommendedName>
</protein>
<accession>A0A1I4HZA1</accession>
<keyword evidence="5 12" id="KW-0963">Cytoplasm</keyword>
<dbReference type="InterPro" id="IPR013785">
    <property type="entry name" value="Aldolase_TIM"/>
</dbReference>
<dbReference type="GO" id="GO:0009089">
    <property type="term" value="P:lysine biosynthetic process via diaminopimelate"/>
    <property type="evidence" value="ECO:0007669"/>
    <property type="project" value="UniProtKB-UniRule"/>
</dbReference>
<comment type="subcellular location">
    <subcellularLocation>
        <location evidence="12">Cytoplasm</location>
    </subcellularLocation>
</comment>
<dbReference type="OrthoDB" id="9782828at2"/>
<dbReference type="NCBIfam" id="TIGR00674">
    <property type="entry name" value="dapA"/>
    <property type="match status" value="1"/>
</dbReference>
<dbReference type="PRINTS" id="PR00146">
    <property type="entry name" value="DHPICSNTHASE"/>
</dbReference>
<dbReference type="PROSITE" id="PS00666">
    <property type="entry name" value="DHDPS_2"/>
    <property type="match status" value="1"/>
</dbReference>
<feature type="binding site" evidence="12 15">
    <location>
        <position position="203"/>
    </location>
    <ligand>
        <name>pyruvate</name>
        <dbReference type="ChEBI" id="CHEBI:15361"/>
    </ligand>
</feature>
<evidence type="ECO:0000256" key="5">
    <source>
        <dbReference type="ARBA" id="ARBA00022490"/>
    </source>
</evidence>
<comment type="catalytic activity">
    <reaction evidence="11 12">
        <text>L-aspartate 4-semialdehyde + pyruvate = (2S,4S)-4-hydroxy-2,3,4,5-tetrahydrodipicolinate + H2O + H(+)</text>
        <dbReference type="Rhea" id="RHEA:34171"/>
        <dbReference type="ChEBI" id="CHEBI:15361"/>
        <dbReference type="ChEBI" id="CHEBI:15377"/>
        <dbReference type="ChEBI" id="CHEBI:15378"/>
        <dbReference type="ChEBI" id="CHEBI:67139"/>
        <dbReference type="ChEBI" id="CHEBI:537519"/>
        <dbReference type="EC" id="4.3.3.7"/>
    </reaction>
</comment>
<feature type="site" description="Part of a proton relay during catalysis" evidence="12">
    <location>
        <position position="44"/>
    </location>
</feature>
<evidence type="ECO:0000256" key="14">
    <source>
        <dbReference type="PIRSR" id="PIRSR001365-1"/>
    </source>
</evidence>
<proteinExistence type="inferred from homology"/>
<dbReference type="Proteomes" id="UP000181969">
    <property type="component" value="Unassembled WGS sequence"/>
</dbReference>
<evidence type="ECO:0000256" key="2">
    <source>
        <dbReference type="ARBA" id="ARBA00005120"/>
    </source>
</evidence>
<evidence type="ECO:0000256" key="8">
    <source>
        <dbReference type="ARBA" id="ARBA00023154"/>
    </source>
</evidence>
<dbReference type="GO" id="GO:0008840">
    <property type="term" value="F:4-hydroxy-tetrahydrodipicolinate synthase activity"/>
    <property type="evidence" value="ECO:0007669"/>
    <property type="project" value="UniProtKB-UniRule"/>
</dbReference>
<evidence type="ECO:0000313" key="16">
    <source>
        <dbReference type="EMBL" id="SFL47230.1"/>
    </source>
</evidence>
<feature type="site" description="Part of a proton relay during catalysis" evidence="12">
    <location>
        <position position="107"/>
    </location>
</feature>
<gene>
    <name evidence="12" type="primary">dapA</name>
    <name evidence="16" type="ORF">SAMN05216438_11162</name>
</gene>
<feature type="active site" description="Proton donor/acceptor" evidence="12 14">
    <location>
        <position position="133"/>
    </location>
</feature>
<dbReference type="GO" id="GO:0005829">
    <property type="term" value="C:cytosol"/>
    <property type="evidence" value="ECO:0007669"/>
    <property type="project" value="TreeGrafter"/>
</dbReference>
<dbReference type="RefSeq" id="WP_074751530.1">
    <property type="nucleotide sequence ID" value="NZ_FOTJ01000011.1"/>
</dbReference>
<dbReference type="PANTHER" id="PTHR12128:SF66">
    <property type="entry name" value="4-HYDROXY-2-OXOGLUTARATE ALDOLASE, MITOCHONDRIAL"/>
    <property type="match status" value="1"/>
</dbReference>
<keyword evidence="8 12" id="KW-0457">Lysine biosynthesis</keyword>
<comment type="caution">
    <text evidence="12">Was originally thought to be a dihydrodipicolinate synthase (DHDPS), catalyzing the condensation of (S)-aspartate-beta-semialdehyde [(S)-ASA] and pyruvate to dihydrodipicolinate (DHDP). However, it was shown in E.coli that the product of the enzymatic reaction is not dihydrodipicolinate but in fact (4S)-4-hydroxy-2,3,4,5-tetrahydro-(2S)-dipicolinic acid (HTPA), and that the consecutive dehydration reaction leading to DHDP is not spontaneous but catalyzed by DapB.</text>
</comment>